<evidence type="ECO:0000313" key="5">
    <source>
        <dbReference type="Proteomes" id="UP000030416"/>
    </source>
</evidence>
<organism evidence="4 5">
    <name type="scientific">Ureibacillus manganicus DSM 26584</name>
    <dbReference type="NCBI Taxonomy" id="1384049"/>
    <lineage>
        <taxon>Bacteria</taxon>
        <taxon>Bacillati</taxon>
        <taxon>Bacillota</taxon>
        <taxon>Bacilli</taxon>
        <taxon>Bacillales</taxon>
        <taxon>Caryophanaceae</taxon>
        <taxon>Ureibacillus</taxon>
    </lineage>
</organism>
<reference evidence="4 5" key="1">
    <citation type="submission" date="2014-02" db="EMBL/GenBank/DDBJ databases">
        <title>Draft genome sequence of Lysinibacillus manganicus DSM 26584T.</title>
        <authorList>
            <person name="Zhang F."/>
            <person name="Wang G."/>
            <person name="Zhang L."/>
        </authorList>
    </citation>
    <scope>NUCLEOTIDE SEQUENCE [LARGE SCALE GENOMIC DNA]</scope>
    <source>
        <strain evidence="4 5">DSM 26584</strain>
    </source>
</reference>
<keyword evidence="5" id="KW-1185">Reference proteome</keyword>
<keyword evidence="1" id="KW-0808">Transferase</keyword>
<dbReference type="Proteomes" id="UP000030416">
    <property type="component" value="Unassembled WGS sequence"/>
</dbReference>
<dbReference type="Gene3D" id="3.40.630.30">
    <property type="match status" value="1"/>
</dbReference>
<protein>
    <recommendedName>
        <fullName evidence="3">N-acetyltransferase domain-containing protein</fullName>
    </recommendedName>
</protein>
<feature type="domain" description="N-acetyltransferase" evidence="3">
    <location>
        <begin position="1"/>
        <end position="162"/>
    </location>
</feature>
<proteinExistence type="predicted"/>
<dbReference type="CDD" id="cd04301">
    <property type="entry name" value="NAT_SF"/>
    <property type="match status" value="1"/>
</dbReference>
<dbReference type="PANTHER" id="PTHR43420">
    <property type="entry name" value="ACETYLTRANSFERASE"/>
    <property type="match status" value="1"/>
</dbReference>
<dbReference type="GO" id="GO:0016747">
    <property type="term" value="F:acyltransferase activity, transferring groups other than amino-acyl groups"/>
    <property type="evidence" value="ECO:0007669"/>
    <property type="project" value="InterPro"/>
</dbReference>
<keyword evidence="2" id="KW-0012">Acyltransferase</keyword>
<evidence type="ECO:0000256" key="1">
    <source>
        <dbReference type="ARBA" id="ARBA00022679"/>
    </source>
</evidence>
<dbReference type="InterPro" id="IPR016181">
    <property type="entry name" value="Acyl_CoA_acyltransferase"/>
</dbReference>
<dbReference type="OrthoDB" id="4228396at2"/>
<dbReference type="AlphaFoldDB" id="A0A0A3IX78"/>
<gene>
    <name evidence="4" type="ORF">CD29_07015</name>
</gene>
<comment type="caution">
    <text evidence="4">The sequence shown here is derived from an EMBL/GenBank/DDBJ whole genome shotgun (WGS) entry which is preliminary data.</text>
</comment>
<sequence length="283" mass="32415">MMIKKLSQCTLDEILTAWNDGFEGYFVQIKMNAEVFLNRLVGEGLSPNHSIVAFDDNKPVGIVLNGFRNVEGKKIAWNGGTGVAPDYRGKGVSRSLMEETLAIYKQENVDTSTLEVIKENERAIKLYEKYGYEISDHLLFITGEYESKISESLGVKDELLRPEQLPSFSFYKEDVPWQCNWLSAKQGEAKIFYNGKNEPIGYAIYRKVWNEDKKLDRIILHQMELLEKGNIEDIPKFIGTITKEKVNITTINFSASNPVSNYLIEQGLKVTTEQYQMKKKMNL</sequence>
<evidence type="ECO:0000313" key="4">
    <source>
        <dbReference type="EMBL" id="KGR79432.1"/>
    </source>
</evidence>
<dbReference type="Pfam" id="PF00583">
    <property type="entry name" value="Acetyltransf_1"/>
    <property type="match status" value="1"/>
</dbReference>
<accession>A0A0A3IX78</accession>
<dbReference type="STRING" id="1384049.CD29_07015"/>
<dbReference type="SUPFAM" id="SSF55729">
    <property type="entry name" value="Acyl-CoA N-acyltransferases (Nat)"/>
    <property type="match status" value="1"/>
</dbReference>
<dbReference type="PROSITE" id="PS51186">
    <property type="entry name" value="GNAT"/>
    <property type="match status" value="1"/>
</dbReference>
<dbReference type="eggNOG" id="COG0456">
    <property type="taxonomic scope" value="Bacteria"/>
</dbReference>
<dbReference type="InterPro" id="IPR050680">
    <property type="entry name" value="YpeA/RimI_acetyltransf"/>
</dbReference>
<evidence type="ECO:0000256" key="2">
    <source>
        <dbReference type="ARBA" id="ARBA00023315"/>
    </source>
</evidence>
<evidence type="ECO:0000259" key="3">
    <source>
        <dbReference type="PROSITE" id="PS51186"/>
    </source>
</evidence>
<dbReference type="EMBL" id="JPVN01000006">
    <property type="protein sequence ID" value="KGR79432.1"/>
    <property type="molecule type" value="Genomic_DNA"/>
</dbReference>
<dbReference type="RefSeq" id="WP_036184474.1">
    <property type="nucleotide sequence ID" value="NZ_AVDA01000006.1"/>
</dbReference>
<dbReference type="InterPro" id="IPR000182">
    <property type="entry name" value="GNAT_dom"/>
</dbReference>
<name>A0A0A3IX78_9BACL</name>